<feature type="domain" description="Iron-binding zinc finger CDGSH type" evidence="5">
    <location>
        <begin position="8"/>
        <end position="45"/>
    </location>
</feature>
<evidence type="ECO:0000259" key="5">
    <source>
        <dbReference type="SMART" id="SM00704"/>
    </source>
</evidence>
<dbReference type="Pfam" id="PF09360">
    <property type="entry name" value="zf-CDGSH"/>
    <property type="match status" value="1"/>
</dbReference>
<dbReference type="PANTHER" id="PTHR46491:SF3">
    <property type="entry name" value="CDGSH IRON-SULFUR DOMAIN-CONTAINING PROTEIN 3, MITOCHONDRIAL"/>
    <property type="match status" value="1"/>
</dbReference>
<accession>I4B5K9</accession>
<keyword evidence="7" id="KW-1185">Reference proteome</keyword>
<dbReference type="HOGENOM" id="CLU_145019_2_1_12"/>
<organism evidence="6 7">
    <name type="scientific">Turneriella parva (strain ATCC BAA-1111 / DSM 21527 / NCTC 11395 / H)</name>
    <name type="common">Leptospira parva</name>
    <dbReference type="NCBI Taxonomy" id="869212"/>
    <lineage>
        <taxon>Bacteria</taxon>
        <taxon>Pseudomonadati</taxon>
        <taxon>Spirochaetota</taxon>
        <taxon>Spirochaetia</taxon>
        <taxon>Leptospirales</taxon>
        <taxon>Leptospiraceae</taxon>
        <taxon>Turneriella</taxon>
    </lineage>
</organism>
<gene>
    <name evidence="6" type="ordered locus">Turpa_1919</name>
</gene>
<dbReference type="PANTHER" id="PTHR46491">
    <property type="entry name" value="CDGSH IRON SULFUR DOMAIN PROTEIN HOMOLOG"/>
    <property type="match status" value="1"/>
</dbReference>
<evidence type="ECO:0000256" key="3">
    <source>
        <dbReference type="ARBA" id="ARBA00023004"/>
    </source>
</evidence>
<evidence type="ECO:0000256" key="4">
    <source>
        <dbReference type="ARBA" id="ARBA00023014"/>
    </source>
</evidence>
<dbReference type="AlphaFoldDB" id="I4B5K9"/>
<dbReference type="Proteomes" id="UP000006048">
    <property type="component" value="Chromosome"/>
</dbReference>
<dbReference type="InterPro" id="IPR042216">
    <property type="entry name" value="MitoNEET_CISD"/>
</dbReference>
<dbReference type="SMART" id="SM00704">
    <property type="entry name" value="ZnF_CDGSH"/>
    <property type="match status" value="2"/>
</dbReference>
<name>I4B5K9_TURPD</name>
<proteinExistence type="predicted"/>
<dbReference type="Gene3D" id="3.40.5.90">
    <property type="entry name" value="CDGSH iron-sulfur domain, mitoNEET-type"/>
    <property type="match status" value="2"/>
</dbReference>
<evidence type="ECO:0000256" key="1">
    <source>
        <dbReference type="ARBA" id="ARBA00022714"/>
    </source>
</evidence>
<sequence length="89" mass="10076">MKGKPAGNTFVEVELEPGKNYFWCACGHSKTQPFCDGTHQEVNYSLVDAMTQGKYKPVRVKSEKAEKVKFCLCKQTKTPPYCDDSHENL</sequence>
<dbReference type="EMBL" id="CP002959">
    <property type="protein sequence ID" value="AFM12566.1"/>
    <property type="molecule type" value="Genomic_DNA"/>
</dbReference>
<dbReference type="GO" id="GO:0046872">
    <property type="term" value="F:metal ion binding"/>
    <property type="evidence" value="ECO:0007669"/>
    <property type="project" value="UniProtKB-KW"/>
</dbReference>
<dbReference type="GO" id="GO:0005737">
    <property type="term" value="C:cytoplasm"/>
    <property type="evidence" value="ECO:0007669"/>
    <property type="project" value="UniProtKB-ARBA"/>
</dbReference>
<dbReference type="OrthoDB" id="9793389at2"/>
<evidence type="ECO:0000256" key="2">
    <source>
        <dbReference type="ARBA" id="ARBA00022723"/>
    </source>
</evidence>
<keyword evidence="4" id="KW-0411">Iron-sulfur</keyword>
<protein>
    <submittedName>
        <fullName evidence="6">Iron sulfur domain-containing, CDGSH-type</fullName>
    </submittedName>
</protein>
<dbReference type="RefSeq" id="WP_014803075.1">
    <property type="nucleotide sequence ID" value="NC_018020.1"/>
</dbReference>
<dbReference type="InterPro" id="IPR052950">
    <property type="entry name" value="CISD"/>
</dbReference>
<evidence type="ECO:0000313" key="6">
    <source>
        <dbReference type="EMBL" id="AFM12566.1"/>
    </source>
</evidence>
<dbReference type="KEGG" id="tpx:Turpa_1919"/>
<dbReference type="GO" id="GO:0051537">
    <property type="term" value="F:2 iron, 2 sulfur cluster binding"/>
    <property type="evidence" value="ECO:0007669"/>
    <property type="project" value="UniProtKB-KW"/>
</dbReference>
<keyword evidence="2" id="KW-0479">Metal-binding</keyword>
<dbReference type="STRING" id="869212.Turpa_1919"/>
<keyword evidence="1" id="KW-0001">2Fe-2S</keyword>
<evidence type="ECO:0000313" key="7">
    <source>
        <dbReference type="Proteomes" id="UP000006048"/>
    </source>
</evidence>
<feature type="domain" description="Iron-binding zinc finger CDGSH type" evidence="5">
    <location>
        <begin position="57"/>
        <end position="88"/>
    </location>
</feature>
<reference evidence="6 7" key="1">
    <citation type="submission" date="2012-06" db="EMBL/GenBank/DDBJ databases">
        <title>The complete chromosome of genome of Turneriella parva DSM 21527.</title>
        <authorList>
            <consortium name="US DOE Joint Genome Institute (JGI-PGF)"/>
            <person name="Lucas S."/>
            <person name="Han J."/>
            <person name="Lapidus A."/>
            <person name="Bruce D."/>
            <person name="Goodwin L."/>
            <person name="Pitluck S."/>
            <person name="Peters L."/>
            <person name="Kyrpides N."/>
            <person name="Mavromatis K."/>
            <person name="Ivanova N."/>
            <person name="Mikhailova N."/>
            <person name="Chertkov O."/>
            <person name="Detter J.C."/>
            <person name="Tapia R."/>
            <person name="Han C."/>
            <person name="Land M."/>
            <person name="Hauser L."/>
            <person name="Markowitz V."/>
            <person name="Cheng J.-F."/>
            <person name="Hugenholtz P."/>
            <person name="Woyke T."/>
            <person name="Wu D."/>
            <person name="Gronow S."/>
            <person name="Wellnitz S."/>
            <person name="Brambilla E."/>
            <person name="Klenk H.-P."/>
            <person name="Eisen J.A."/>
        </authorList>
    </citation>
    <scope>NUCLEOTIDE SEQUENCE [LARGE SCALE GENOMIC DNA]</scope>
    <source>
        <strain evidence="7">ATCC BAA-1111 / DSM 21527 / NCTC 11395 / H</strain>
    </source>
</reference>
<dbReference type="InterPro" id="IPR018967">
    <property type="entry name" value="FeS-contain_CDGSH-typ"/>
</dbReference>
<keyword evidence="3" id="KW-0408">Iron</keyword>